<dbReference type="PANTHER" id="PTHR34801">
    <property type="entry name" value="EXPRESSED PROTEIN"/>
    <property type="match status" value="1"/>
</dbReference>
<dbReference type="PANTHER" id="PTHR34801:SF5">
    <property type="entry name" value="BRCT DOMAIN-CONTAINING PROTEIN"/>
    <property type="match status" value="1"/>
</dbReference>
<dbReference type="InterPro" id="IPR010865">
    <property type="entry name" value="DUF1499"/>
</dbReference>
<evidence type="ECO:0000313" key="1">
    <source>
        <dbReference type="EMBL" id="KAG0573752.1"/>
    </source>
</evidence>
<organism evidence="1 2">
    <name type="scientific">Ceratodon purpureus</name>
    <name type="common">Fire moss</name>
    <name type="synonym">Dicranum purpureum</name>
    <dbReference type="NCBI Taxonomy" id="3225"/>
    <lineage>
        <taxon>Eukaryota</taxon>
        <taxon>Viridiplantae</taxon>
        <taxon>Streptophyta</taxon>
        <taxon>Embryophyta</taxon>
        <taxon>Bryophyta</taxon>
        <taxon>Bryophytina</taxon>
        <taxon>Bryopsida</taxon>
        <taxon>Dicranidae</taxon>
        <taxon>Pseudoditrichales</taxon>
        <taxon>Ditrichaceae</taxon>
        <taxon>Ceratodon</taxon>
    </lineage>
</organism>
<name>A0A8T0HS07_CERPU</name>
<protein>
    <submittedName>
        <fullName evidence="1">Uncharacterized protein</fullName>
    </submittedName>
</protein>
<sequence length="224" mass="24022">MVMGSNSVVSATPSFRSSAVVSTSASSSSDGCTSGSSSAGRVDVGRRGFLGGLIAVGVGGINGGGAVGEEMAALEVGLQEGRLRGCDGRPPCVSTSAFQSPSRFMPPWTYLGTQEHAYVALKSALARMGAQVVKEDGRRYVYAVLQSATQSKEDIDDLEFLFKGKVVCYRSVSRVFIPDPPFCWWAGCINGPRNRGRLEKLRDDLGWMPLETDEDKHWVPLLLH</sequence>
<dbReference type="Proteomes" id="UP000822688">
    <property type="component" value="Chromosome V"/>
</dbReference>
<keyword evidence="2" id="KW-1185">Reference proteome</keyword>
<reference evidence="1" key="1">
    <citation type="submission" date="2020-06" db="EMBL/GenBank/DDBJ databases">
        <title>WGS assembly of Ceratodon purpureus strain R40.</title>
        <authorList>
            <person name="Carey S.B."/>
            <person name="Jenkins J."/>
            <person name="Shu S."/>
            <person name="Lovell J.T."/>
            <person name="Sreedasyam A."/>
            <person name="Maumus F."/>
            <person name="Tiley G.P."/>
            <person name="Fernandez-Pozo N."/>
            <person name="Barry K."/>
            <person name="Chen C."/>
            <person name="Wang M."/>
            <person name="Lipzen A."/>
            <person name="Daum C."/>
            <person name="Saski C.A."/>
            <person name="Payton A.C."/>
            <person name="Mcbreen J.C."/>
            <person name="Conrad R.E."/>
            <person name="Kollar L.M."/>
            <person name="Olsson S."/>
            <person name="Huttunen S."/>
            <person name="Landis J.B."/>
            <person name="Wickett N.J."/>
            <person name="Johnson M.G."/>
            <person name="Rensing S.A."/>
            <person name="Grimwood J."/>
            <person name="Schmutz J."/>
            <person name="Mcdaniel S.F."/>
        </authorList>
    </citation>
    <scope>NUCLEOTIDE SEQUENCE</scope>
    <source>
        <strain evidence="1">R40</strain>
    </source>
</reference>
<accession>A0A8T0HS07</accession>
<gene>
    <name evidence="1" type="ORF">KC19_VG206600</name>
</gene>
<dbReference type="EMBL" id="CM026426">
    <property type="protein sequence ID" value="KAG0573752.1"/>
    <property type="molecule type" value="Genomic_DNA"/>
</dbReference>
<dbReference type="AlphaFoldDB" id="A0A8T0HS07"/>
<proteinExistence type="predicted"/>
<evidence type="ECO:0000313" key="2">
    <source>
        <dbReference type="Proteomes" id="UP000822688"/>
    </source>
</evidence>
<dbReference type="Pfam" id="PF07386">
    <property type="entry name" value="DUF1499"/>
    <property type="match status" value="1"/>
</dbReference>
<comment type="caution">
    <text evidence="1">The sequence shown here is derived from an EMBL/GenBank/DDBJ whole genome shotgun (WGS) entry which is preliminary data.</text>
</comment>